<accession>A0AA87Z5T8</accession>
<dbReference type="EMBL" id="BTGU01001531">
    <property type="protein sequence ID" value="GMN24945.1"/>
    <property type="molecule type" value="Genomic_DNA"/>
</dbReference>
<sequence length="99" mass="11228">MMCLAVACGSFDGEKKVVLNDLDNWEEELDTELRKGELSQSRWKDERDGKDRHLDHSDFTSSEIKREIEILTIWSSLTERSGATGHKIGAIGHKIKGQI</sequence>
<feature type="region of interest" description="Disordered" evidence="1">
    <location>
        <begin position="36"/>
        <end position="56"/>
    </location>
</feature>
<reference evidence="2" key="1">
    <citation type="submission" date="2023-07" db="EMBL/GenBank/DDBJ databases">
        <title>draft genome sequence of fig (Ficus carica).</title>
        <authorList>
            <person name="Takahashi T."/>
            <person name="Nishimura K."/>
        </authorList>
    </citation>
    <scope>NUCLEOTIDE SEQUENCE</scope>
</reference>
<evidence type="ECO:0000313" key="3">
    <source>
        <dbReference type="Proteomes" id="UP001187192"/>
    </source>
</evidence>
<name>A0AA87Z5T8_FICCA</name>
<keyword evidence="3" id="KW-1185">Reference proteome</keyword>
<proteinExistence type="predicted"/>
<protein>
    <submittedName>
        <fullName evidence="2">Uncharacterized protein</fullName>
    </submittedName>
</protein>
<evidence type="ECO:0000256" key="1">
    <source>
        <dbReference type="SAM" id="MobiDB-lite"/>
    </source>
</evidence>
<dbReference type="AlphaFoldDB" id="A0AA87Z5T8"/>
<evidence type="ECO:0000313" key="2">
    <source>
        <dbReference type="EMBL" id="GMN24945.1"/>
    </source>
</evidence>
<comment type="caution">
    <text evidence="2">The sequence shown here is derived from an EMBL/GenBank/DDBJ whole genome shotgun (WGS) entry which is preliminary data.</text>
</comment>
<dbReference type="Proteomes" id="UP001187192">
    <property type="component" value="Unassembled WGS sequence"/>
</dbReference>
<gene>
    <name evidence="2" type="ORF">TIFTF001_040644</name>
</gene>
<organism evidence="2 3">
    <name type="scientific">Ficus carica</name>
    <name type="common">Common fig</name>
    <dbReference type="NCBI Taxonomy" id="3494"/>
    <lineage>
        <taxon>Eukaryota</taxon>
        <taxon>Viridiplantae</taxon>
        <taxon>Streptophyta</taxon>
        <taxon>Embryophyta</taxon>
        <taxon>Tracheophyta</taxon>
        <taxon>Spermatophyta</taxon>
        <taxon>Magnoliopsida</taxon>
        <taxon>eudicotyledons</taxon>
        <taxon>Gunneridae</taxon>
        <taxon>Pentapetalae</taxon>
        <taxon>rosids</taxon>
        <taxon>fabids</taxon>
        <taxon>Rosales</taxon>
        <taxon>Moraceae</taxon>
        <taxon>Ficeae</taxon>
        <taxon>Ficus</taxon>
    </lineage>
</organism>